<keyword evidence="6 7" id="KW-0472">Membrane</keyword>
<feature type="transmembrane region" description="Helical" evidence="7">
    <location>
        <begin position="250"/>
        <end position="276"/>
    </location>
</feature>
<evidence type="ECO:0000256" key="5">
    <source>
        <dbReference type="ARBA" id="ARBA00022989"/>
    </source>
</evidence>
<accession>A0A1M6SP50</accession>
<dbReference type="PANTHER" id="PTHR43163">
    <property type="entry name" value="DIPEPTIDE TRANSPORT SYSTEM PERMEASE PROTEIN DPPB-RELATED"/>
    <property type="match status" value="1"/>
</dbReference>
<feature type="domain" description="ABC transmembrane type-1" evidence="8">
    <location>
        <begin position="105"/>
        <end position="315"/>
    </location>
</feature>
<comment type="similarity">
    <text evidence="7">Belongs to the binding-protein-dependent transport system permease family.</text>
</comment>
<evidence type="ECO:0000313" key="9">
    <source>
        <dbReference type="EMBL" id="SHK46514.1"/>
    </source>
</evidence>
<dbReference type="GO" id="GO:0055085">
    <property type="term" value="P:transmembrane transport"/>
    <property type="evidence" value="ECO:0007669"/>
    <property type="project" value="InterPro"/>
</dbReference>
<proteinExistence type="inferred from homology"/>
<keyword evidence="2 7" id="KW-0813">Transport</keyword>
<dbReference type="Pfam" id="PF19300">
    <property type="entry name" value="BPD_transp_1_N"/>
    <property type="match status" value="1"/>
</dbReference>
<dbReference type="AlphaFoldDB" id="A0A1M6SP50"/>
<dbReference type="PROSITE" id="PS50928">
    <property type="entry name" value="ABC_TM1"/>
    <property type="match status" value="1"/>
</dbReference>
<feature type="transmembrane region" description="Helical" evidence="7">
    <location>
        <begin position="196"/>
        <end position="213"/>
    </location>
</feature>
<name>A0A1M6SP50_9FIRM</name>
<keyword evidence="4 7" id="KW-0812">Transmembrane</keyword>
<dbReference type="GO" id="GO:0005886">
    <property type="term" value="C:plasma membrane"/>
    <property type="evidence" value="ECO:0007669"/>
    <property type="project" value="UniProtKB-SubCell"/>
</dbReference>
<organism evidence="9 10">
    <name type="scientific">Desulforamulus aeronauticus DSM 10349</name>
    <dbReference type="NCBI Taxonomy" id="1121421"/>
    <lineage>
        <taxon>Bacteria</taxon>
        <taxon>Bacillati</taxon>
        <taxon>Bacillota</taxon>
        <taxon>Clostridia</taxon>
        <taxon>Eubacteriales</taxon>
        <taxon>Peptococcaceae</taxon>
        <taxon>Desulforamulus</taxon>
    </lineage>
</organism>
<comment type="subcellular location">
    <subcellularLocation>
        <location evidence="1 7">Cell membrane</location>
        <topology evidence="1 7">Multi-pass membrane protein</topology>
    </subcellularLocation>
</comment>
<dbReference type="CDD" id="cd06261">
    <property type="entry name" value="TM_PBP2"/>
    <property type="match status" value="1"/>
</dbReference>
<evidence type="ECO:0000256" key="6">
    <source>
        <dbReference type="ARBA" id="ARBA00023136"/>
    </source>
</evidence>
<dbReference type="EMBL" id="FRAR01000014">
    <property type="protein sequence ID" value="SHK46514.1"/>
    <property type="molecule type" value="Genomic_DNA"/>
</dbReference>
<keyword evidence="3" id="KW-1003">Cell membrane</keyword>
<dbReference type="InterPro" id="IPR000515">
    <property type="entry name" value="MetI-like"/>
</dbReference>
<dbReference type="Gene3D" id="1.10.3720.10">
    <property type="entry name" value="MetI-like"/>
    <property type="match status" value="1"/>
</dbReference>
<evidence type="ECO:0000313" key="10">
    <source>
        <dbReference type="Proteomes" id="UP000183997"/>
    </source>
</evidence>
<gene>
    <name evidence="9" type="ORF">SAMN02745123_01938</name>
</gene>
<dbReference type="PANTHER" id="PTHR43163:SF6">
    <property type="entry name" value="DIPEPTIDE TRANSPORT SYSTEM PERMEASE PROTEIN DPPB-RELATED"/>
    <property type="match status" value="1"/>
</dbReference>
<dbReference type="Proteomes" id="UP000183997">
    <property type="component" value="Unassembled WGS sequence"/>
</dbReference>
<evidence type="ECO:0000256" key="2">
    <source>
        <dbReference type="ARBA" id="ARBA00022448"/>
    </source>
</evidence>
<evidence type="ECO:0000256" key="3">
    <source>
        <dbReference type="ARBA" id="ARBA00022475"/>
    </source>
</evidence>
<evidence type="ECO:0000256" key="1">
    <source>
        <dbReference type="ARBA" id="ARBA00004651"/>
    </source>
</evidence>
<dbReference type="STRING" id="1121421.SAMN02745123_01938"/>
<sequence>MKTGHAVAVYLVKILVKLLLVLLAVSIICFVLISVSPVDPIRMYVGEVGMRNIQPETLAKLESYFGLDTPLTIRYFNWLSDFVRGDMGTSLIYRQPVIDVIGVRFVNSFALMLTAWLFSGILGFFLGVIAGIRRGRLTDKLVKGYSLLLASTPTFWLALVMLMVFAVWLKWFPIGLSVPIGVDASKVTIFDTLHHLFLPALTLSVIGVANIALHTREKMIDVMAEDYVLYAKARGKSTFSILRHHGIRNVILPAITLQFASIGEIFGGSVLVEQVFSYPGLGQAAVNAGLSGDSPLLLGIAVISAALVFSGNFIANALYGIIDPRIRRGLKND</sequence>
<evidence type="ECO:0000256" key="7">
    <source>
        <dbReference type="RuleBase" id="RU363032"/>
    </source>
</evidence>
<feature type="transmembrane region" description="Helical" evidence="7">
    <location>
        <begin position="109"/>
        <end position="132"/>
    </location>
</feature>
<reference evidence="10" key="1">
    <citation type="submission" date="2016-11" db="EMBL/GenBank/DDBJ databases">
        <authorList>
            <person name="Varghese N."/>
            <person name="Submissions S."/>
        </authorList>
    </citation>
    <scope>NUCLEOTIDE SEQUENCE [LARGE SCALE GENOMIC DNA]</scope>
    <source>
        <strain evidence="10">DSM 10349</strain>
    </source>
</reference>
<feature type="transmembrane region" description="Helical" evidence="7">
    <location>
        <begin position="144"/>
        <end position="169"/>
    </location>
</feature>
<feature type="transmembrane region" description="Helical" evidence="7">
    <location>
        <begin position="296"/>
        <end position="322"/>
    </location>
</feature>
<feature type="transmembrane region" description="Helical" evidence="7">
    <location>
        <begin position="7"/>
        <end position="33"/>
    </location>
</feature>
<dbReference type="RefSeq" id="WP_072913627.1">
    <property type="nucleotide sequence ID" value="NZ_FRAR01000014.1"/>
</dbReference>
<dbReference type="Pfam" id="PF00528">
    <property type="entry name" value="BPD_transp_1"/>
    <property type="match status" value="1"/>
</dbReference>
<evidence type="ECO:0000259" key="8">
    <source>
        <dbReference type="PROSITE" id="PS50928"/>
    </source>
</evidence>
<keyword evidence="5 7" id="KW-1133">Transmembrane helix</keyword>
<keyword evidence="10" id="KW-1185">Reference proteome</keyword>
<evidence type="ECO:0000256" key="4">
    <source>
        <dbReference type="ARBA" id="ARBA00022692"/>
    </source>
</evidence>
<dbReference type="InterPro" id="IPR035906">
    <property type="entry name" value="MetI-like_sf"/>
</dbReference>
<dbReference type="InterPro" id="IPR045621">
    <property type="entry name" value="BPD_transp_1_N"/>
</dbReference>
<dbReference type="OrthoDB" id="9789439at2"/>
<protein>
    <submittedName>
        <fullName evidence="9">Peptide/nickel transport system permease protein</fullName>
    </submittedName>
</protein>
<dbReference type="SUPFAM" id="SSF161098">
    <property type="entry name" value="MetI-like"/>
    <property type="match status" value="1"/>
</dbReference>